<keyword evidence="6 8" id="KW-0449">Lipoprotein</keyword>
<comment type="caution">
    <text evidence="8">The sequence shown here is derived from an EMBL/GenBank/DDBJ whole genome shotgun (WGS) entry which is preliminary data.</text>
</comment>
<accession>A0ABR5TND0</accession>
<name>A0ABR5TND0_9BACL</name>
<protein>
    <submittedName>
        <fullName evidence="8">D-methionine-binding lipoprotein MetQ</fullName>
    </submittedName>
</protein>
<sequence length="272" mass="30630">MKKTLKILISFLALVLVLVGCSTKENSNKDKKVLKVGAANIQVVTDILEATKEDLAKDGYTLEIVNFSDYKQPNEALKNKEVDANFFQHKPFMEAYNKGTNSNLVQIQKIYDFTGAFYGKDIKDIKDIKEGAEVAVPSDPTNMSRALRLLAKNGVIKLNDNNSFTSTENDIVENPKNIKLVKVSLLNLNEAYNEKDLAFNYPDKISKLGLNPKDNAVIKEEKEDQNYYALSLVSRDDNKMDKGIEALKKALTTEKVKKMIEEKYKGIYSPAF</sequence>
<evidence type="ECO:0000313" key="8">
    <source>
        <dbReference type="EMBL" id="KXB58902.1"/>
    </source>
</evidence>
<feature type="chain" id="PRO_5047405148" evidence="7">
    <location>
        <begin position="25"/>
        <end position="272"/>
    </location>
</feature>
<comment type="similarity">
    <text evidence="2">Belongs to the NlpA lipoprotein family.</text>
</comment>
<gene>
    <name evidence="8" type="ORF">HMPREF1871_00145</name>
</gene>
<evidence type="ECO:0000313" key="9">
    <source>
        <dbReference type="Proteomes" id="UP000070467"/>
    </source>
</evidence>
<dbReference type="InterPro" id="IPR004872">
    <property type="entry name" value="Lipoprotein_NlpA"/>
</dbReference>
<dbReference type="Proteomes" id="UP000070467">
    <property type="component" value="Unassembled WGS sequence"/>
</dbReference>
<evidence type="ECO:0000256" key="3">
    <source>
        <dbReference type="ARBA" id="ARBA00022729"/>
    </source>
</evidence>
<evidence type="ECO:0000256" key="4">
    <source>
        <dbReference type="ARBA" id="ARBA00023136"/>
    </source>
</evidence>
<dbReference type="Pfam" id="PF03180">
    <property type="entry name" value="Lipoprotein_9"/>
    <property type="match status" value="1"/>
</dbReference>
<keyword evidence="4" id="KW-0472">Membrane</keyword>
<dbReference type="PANTHER" id="PTHR30429:SF0">
    <property type="entry name" value="METHIONINE-BINDING LIPOPROTEIN METQ"/>
    <property type="match status" value="1"/>
</dbReference>
<feature type="signal peptide" evidence="7">
    <location>
        <begin position="1"/>
        <end position="24"/>
    </location>
</feature>
<reference evidence="8 9" key="1">
    <citation type="submission" date="2016-01" db="EMBL/GenBank/DDBJ databases">
        <authorList>
            <person name="Mitreva M."/>
            <person name="Pepin K.H."/>
            <person name="Mihindukulasuriya K.A."/>
            <person name="Fulton R."/>
            <person name="Fronick C."/>
            <person name="O'Laughlin M."/>
            <person name="Miner T."/>
            <person name="Herter B."/>
            <person name="Rosa B.A."/>
            <person name="Cordes M."/>
            <person name="Tomlinson C."/>
            <person name="Wollam A."/>
            <person name="Palsikar V.B."/>
            <person name="Mardis E.R."/>
            <person name="Wilson R.K."/>
        </authorList>
    </citation>
    <scope>NUCLEOTIDE SEQUENCE [LARGE SCALE GENOMIC DNA]</scope>
    <source>
        <strain evidence="8 9">KA00071</strain>
    </source>
</reference>
<keyword evidence="5" id="KW-0564">Palmitate</keyword>
<keyword evidence="9" id="KW-1185">Reference proteome</keyword>
<comment type="subcellular location">
    <subcellularLocation>
        <location evidence="1">Membrane</location>
        <topology evidence="1">Lipid-anchor</topology>
    </subcellularLocation>
</comment>
<evidence type="ECO:0000256" key="5">
    <source>
        <dbReference type="ARBA" id="ARBA00023139"/>
    </source>
</evidence>
<dbReference type="Gene3D" id="3.40.190.10">
    <property type="entry name" value="Periplasmic binding protein-like II"/>
    <property type="match status" value="2"/>
</dbReference>
<evidence type="ECO:0000256" key="7">
    <source>
        <dbReference type="SAM" id="SignalP"/>
    </source>
</evidence>
<proteinExistence type="inferred from homology"/>
<dbReference type="RefSeq" id="WP_066128630.1">
    <property type="nucleotide sequence ID" value="NZ_KQ959856.1"/>
</dbReference>
<evidence type="ECO:0000256" key="2">
    <source>
        <dbReference type="ARBA" id="ARBA00008973"/>
    </source>
</evidence>
<organism evidence="8 9">
    <name type="scientific">Gemelliphila asaccharolytica</name>
    <dbReference type="NCBI Taxonomy" id="502393"/>
    <lineage>
        <taxon>Bacteria</taxon>
        <taxon>Bacillati</taxon>
        <taxon>Bacillota</taxon>
        <taxon>Bacilli</taxon>
        <taxon>Bacillales</taxon>
        <taxon>Gemellaceae</taxon>
        <taxon>Gemelliphila</taxon>
    </lineage>
</organism>
<dbReference type="PANTHER" id="PTHR30429">
    <property type="entry name" value="D-METHIONINE-BINDING LIPOPROTEIN METQ"/>
    <property type="match status" value="1"/>
</dbReference>
<evidence type="ECO:0000256" key="1">
    <source>
        <dbReference type="ARBA" id="ARBA00004635"/>
    </source>
</evidence>
<evidence type="ECO:0000256" key="6">
    <source>
        <dbReference type="ARBA" id="ARBA00023288"/>
    </source>
</evidence>
<dbReference type="PROSITE" id="PS51257">
    <property type="entry name" value="PROKAR_LIPOPROTEIN"/>
    <property type="match status" value="1"/>
</dbReference>
<dbReference type="SUPFAM" id="SSF53850">
    <property type="entry name" value="Periplasmic binding protein-like II"/>
    <property type="match status" value="1"/>
</dbReference>
<dbReference type="EMBL" id="LSDB01000003">
    <property type="protein sequence ID" value="KXB58902.1"/>
    <property type="molecule type" value="Genomic_DNA"/>
</dbReference>
<keyword evidence="3 7" id="KW-0732">Signal</keyword>